<sequence length="842" mass="96734">MWKKKIMPKLLLLLGINLLFYFTTFIYKVAEPMSLPIYVLILSPILTTIFDASLYFLFPKKLYRAVLLIFTTLLKVSLSVFYKEFGNFDIFSRSGQAGELKGVIPVILHDINFLMVLMLALMAWGLWRLYKAQKLLPFNKNRAILSVATMAILTAVPVATSAHTLGVEMYSTVLTGKLVQKINTEKLYDPAVIKQIKERYQYPDIKTNRFTGIAKGKNVLFIQCESLQNTFVNRKYNGQEITPFLNQLIKQKGTIYFDDYFELLGLGNTSDAEFVSMNGVYASAKGQAYDLFDRTKLYGMPQVAEKHGYDTLAFHGNSGSYYDRDKHYPALGFNGIYLGENLVQDEVINMGLSDGSLFRQMAPILAKSNADGKNFFALAVTLTTHTPFVMPENLKTIEPKPGDENDFVYNYANCARYTDDSLKALFQDLAARGILQNTVVAIYGDHHAMTIKNPERFNSMTKWLGREIDYDEMMNIPLVITVPGLQENVQRKNIGSQVDLYPTILNLLGWDRSKLPIMGIDLLNDDKETENNVVFPQTHLLKGSFITKDRLFEVSRDNIFEHSRLIDRKTRKERPVKEAATLYQRATLTLDYAYRLMRDNRLMDLIESKNDDLPQEKTIMHGGGELDTNVVTNMMTAVENSYARGKRIMEIDFSKTTDGHYIGLHGWDGSIERYFPQREGKGQEPISHEEFMAMEEKHGWQQLDLYHLVLWMEEHPDVYIVTDIKKDNIEFLSYIAQNFAGMRGRFIPQIYRRDEYDQARALGFHNIIYTLYQSEDNVDDVIDFVNTHPLYGVTISDKKFKSGRWKELLKTKKPVFVHTINDEKRAKELLDQGVSAIYTDSL</sequence>
<feature type="transmembrane region" description="Helical" evidence="7">
    <location>
        <begin position="36"/>
        <end position="58"/>
    </location>
</feature>
<evidence type="ECO:0000256" key="7">
    <source>
        <dbReference type="SAM" id="Phobius"/>
    </source>
</evidence>
<dbReference type="InterPro" id="IPR050448">
    <property type="entry name" value="OpgB/LTA_synthase_biosynth"/>
</dbReference>
<keyword evidence="3" id="KW-1003">Cell membrane</keyword>
<dbReference type="SUPFAM" id="SSF51695">
    <property type="entry name" value="PLC-like phosphodiesterases"/>
    <property type="match status" value="1"/>
</dbReference>
<dbReference type="Gene3D" id="3.30.1120.170">
    <property type="match status" value="1"/>
</dbReference>
<dbReference type="Proteomes" id="UP000070442">
    <property type="component" value="Unassembled WGS sequence"/>
</dbReference>
<evidence type="ECO:0000313" key="10">
    <source>
        <dbReference type="Proteomes" id="UP000070442"/>
    </source>
</evidence>
<reference evidence="10" key="1">
    <citation type="submission" date="2016-01" db="EMBL/GenBank/DDBJ databases">
        <authorList>
            <person name="Mitreva M."/>
            <person name="Pepin K.H."/>
            <person name="Mihindukulasuriya K.A."/>
            <person name="Fulton R."/>
            <person name="Fronick C."/>
            <person name="O'Laughlin M."/>
            <person name="Miner T."/>
            <person name="Herter B."/>
            <person name="Rosa B.A."/>
            <person name="Cordes M."/>
            <person name="Tomlinson C."/>
            <person name="Wollam A."/>
            <person name="Palsikar V.B."/>
            <person name="Mardis E.R."/>
            <person name="Wilson R.K."/>
        </authorList>
    </citation>
    <scope>NUCLEOTIDE SEQUENCE [LARGE SCALE GENOMIC DNA]</scope>
    <source>
        <strain evidence="10">DNF00729</strain>
    </source>
</reference>
<evidence type="ECO:0000256" key="3">
    <source>
        <dbReference type="ARBA" id="ARBA00022475"/>
    </source>
</evidence>
<dbReference type="STRING" id="755172.HMPREF1863_01316"/>
<dbReference type="GO" id="GO:0005886">
    <property type="term" value="C:plasma membrane"/>
    <property type="evidence" value="ECO:0007669"/>
    <property type="project" value="UniProtKB-SubCell"/>
</dbReference>
<evidence type="ECO:0000259" key="8">
    <source>
        <dbReference type="Pfam" id="PF00884"/>
    </source>
</evidence>
<comment type="caution">
    <text evidence="9">The sequence shown here is derived from an EMBL/GenBank/DDBJ whole genome shotgun (WGS) entry which is preliminary data.</text>
</comment>
<dbReference type="OrthoDB" id="5901192at2"/>
<dbReference type="EMBL" id="LSDG01000040">
    <property type="protein sequence ID" value="KXB65590.1"/>
    <property type="molecule type" value="Genomic_DNA"/>
</dbReference>
<keyword evidence="10" id="KW-1185">Reference proteome</keyword>
<dbReference type="Pfam" id="PF00884">
    <property type="entry name" value="Sulfatase"/>
    <property type="match status" value="1"/>
</dbReference>
<evidence type="ECO:0000256" key="1">
    <source>
        <dbReference type="ARBA" id="ARBA00004651"/>
    </source>
</evidence>
<evidence type="ECO:0000256" key="2">
    <source>
        <dbReference type="ARBA" id="ARBA00004936"/>
    </source>
</evidence>
<dbReference type="InterPro" id="IPR000917">
    <property type="entry name" value="Sulfatase_N"/>
</dbReference>
<feature type="transmembrane region" description="Helical" evidence="7">
    <location>
        <begin position="65"/>
        <end position="82"/>
    </location>
</feature>
<dbReference type="GO" id="GO:0008081">
    <property type="term" value="F:phosphoric diester hydrolase activity"/>
    <property type="evidence" value="ECO:0007669"/>
    <property type="project" value="InterPro"/>
</dbReference>
<dbReference type="PANTHER" id="PTHR47371:SF3">
    <property type="entry name" value="PHOSPHOGLYCEROL TRANSFERASE I"/>
    <property type="match status" value="1"/>
</dbReference>
<dbReference type="CDD" id="cd16015">
    <property type="entry name" value="LTA_synthase"/>
    <property type="match status" value="1"/>
</dbReference>
<dbReference type="RefSeq" id="WP_068368623.1">
    <property type="nucleotide sequence ID" value="NZ_KQ960181.1"/>
</dbReference>
<evidence type="ECO:0000256" key="5">
    <source>
        <dbReference type="ARBA" id="ARBA00022989"/>
    </source>
</evidence>
<feature type="transmembrane region" description="Helical" evidence="7">
    <location>
        <begin position="102"/>
        <end position="130"/>
    </location>
</feature>
<keyword evidence="5 7" id="KW-1133">Transmembrane helix</keyword>
<keyword evidence="6 7" id="KW-0472">Membrane</keyword>
<dbReference type="Gene3D" id="3.40.720.10">
    <property type="entry name" value="Alkaline Phosphatase, subunit A"/>
    <property type="match status" value="1"/>
</dbReference>
<comment type="pathway">
    <text evidence="2">Cell wall biogenesis; lipoteichoic acid biosynthesis.</text>
</comment>
<keyword evidence="4 7" id="KW-0812">Transmembrane</keyword>
<evidence type="ECO:0000313" key="9">
    <source>
        <dbReference type="EMBL" id="KXB65590.1"/>
    </source>
</evidence>
<name>A0A134ADF8_9FIRM</name>
<dbReference type="GO" id="GO:0006629">
    <property type="term" value="P:lipid metabolic process"/>
    <property type="evidence" value="ECO:0007669"/>
    <property type="project" value="InterPro"/>
</dbReference>
<protein>
    <submittedName>
        <fullName evidence="9">Arylsulfatase</fullName>
    </submittedName>
</protein>
<proteinExistence type="predicted"/>
<dbReference type="InterPro" id="IPR017850">
    <property type="entry name" value="Alkaline_phosphatase_core_sf"/>
</dbReference>
<accession>A0A134ADF8</accession>
<dbReference type="PANTHER" id="PTHR47371">
    <property type="entry name" value="LIPOTEICHOIC ACID SYNTHASE"/>
    <property type="match status" value="1"/>
</dbReference>
<feature type="transmembrane region" description="Helical" evidence="7">
    <location>
        <begin position="12"/>
        <end position="30"/>
    </location>
</feature>
<gene>
    <name evidence="9" type="ORF">HMPREF1863_01316</name>
</gene>
<dbReference type="AlphaFoldDB" id="A0A134ADF8"/>
<evidence type="ECO:0000256" key="4">
    <source>
        <dbReference type="ARBA" id="ARBA00022692"/>
    </source>
</evidence>
<organism evidence="9 10">
    <name type="scientific">Aedoeadaptatus coxii</name>
    <dbReference type="NCBI Taxonomy" id="755172"/>
    <lineage>
        <taxon>Bacteria</taxon>
        <taxon>Bacillati</taxon>
        <taxon>Bacillota</taxon>
        <taxon>Tissierellia</taxon>
        <taxon>Tissierellales</taxon>
        <taxon>Peptoniphilaceae</taxon>
        <taxon>Aedoeadaptatus</taxon>
    </lineage>
</organism>
<dbReference type="Gene3D" id="3.20.20.190">
    <property type="entry name" value="Phosphatidylinositol (PI) phosphodiesterase"/>
    <property type="match status" value="1"/>
</dbReference>
<dbReference type="InterPro" id="IPR017946">
    <property type="entry name" value="PLC-like_Pdiesterase_TIM-brl"/>
</dbReference>
<evidence type="ECO:0000256" key="6">
    <source>
        <dbReference type="ARBA" id="ARBA00023136"/>
    </source>
</evidence>
<feature type="transmembrane region" description="Helical" evidence="7">
    <location>
        <begin position="142"/>
        <end position="160"/>
    </location>
</feature>
<dbReference type="SUPFAM" id="SSF53649">
    <property type="entry name" value="Alkaline phosphatase-like"/>
    <property type="match status" value="1"/>
</dbReference>
<feature type="domain" description="Sulfatase N-terminal" evidence="8">
    <location>
        <begin position="217"/>
        <end position="509"/>
    </location>
</feature>
<comment type="subcellular location">
    <subcellularLocation>
        <location evidence="1">Cell membrane</location>
        <topology evidence="1">Multi-pass membrane protein</topology>
    </subcellularLocation>
</comment>
<dbReference type="PATRIC" id="fig|755172.3.peg.1279"/>